<evidence type="ECO:0000313" key="11">
    <source>
        <dbReference type="Proteomes" id="UP000483802"/>
    </source>
</evidence>
<name>A0A6L6X4Z0_9ACTN</name>
<evidence type="ECO:0000256" key="5">
    <source>
        <dbReference type="ARBA" id="ARBA00022989"/>
    </source>
</evidence>
<dbReference type="InterPro" id="IPR000620">
    <property type="entry name" value="EamA_dom"/>
</dbReference>
<comment type="subcellular location">
    <subcellularLocation>
        <location evidence="1">Cell membrane</location>
        <topology evidence="1">Multi-pass membrane protein</topology>
    </subcellularLocation>
</comment>
<evidence type="ECO:0000256" key="1">
    <source>
        <dbReference type="ARBA" id="ARBA00004651"/>
    </source>
</evidence>
<protein>
    <submittedName>
        <fullName evidence="10">EamA family transporter</fullName>
    </submittedName>
</protein>
<feature type="domain" description="EamA" evidence="9">
    <location>
        <begin position="167"/>
        <end position="297"/>
    </location>
</feature>
<feature type="transmembrane region" description="Helical" evidence="8">
    <location>
        <begin position="167"/>
        <end position="185"/>
    </location>
</feature>
<keyword evidence="4 8" id="KW-0812">Transmembrane</keyword>
<feature type="transmembrane region" description="Helical" evidence="8">
    <location>
        <begin position="254"/>
        <end position="274"/>
    </location>
</feature>
<organism evidence="10 11">
    <name type="scientific">Streptomyces typhae</name>
    <dbReference type="NCBI Taxonomy" id="2681492"/>
    <lineage>
        <taxon>Bacteria</taxon>
        <taxon>Bacillati</taxon>
        <taxon>Actinomycetota</taxon>
        <taxon>Actinomycetes</taxon>
        <taxon>Kitasatosporales</taxon>
        <taxon>Streptomycetaceae</taxon>
        <taxon>Streptomyces</taxon>
    </lineage>
</organism>
<feature type="transmembrane region" description="Helical" evidence="8">
    <location>
        <begin position="306"/>
        <end position="324"/>
    </location>
</feature>
<feature type="transmembrane region" description="Helical" evidence="8">
    <location>
        <begin position="222"/>
        <end position="242"/>
    </location>
</feature>
<feature type="compositionally biased region" description="Basic residues" evidence="7">
    <location>
        <begin position="37"/>
        <end position="46"/>
    </location>
</feature>
<feature type="region of interest" description="Disordered" evidence="7">
    <location>
        <begin position="142"/>
        <end position="161"/>
    </location>
</feature>
<feature type="compositionally biased region" description="Basic and acidic residues" evidence="7">
    <location>
        <begin position="448"/>
        <end position="493"/>
    </location>
</feature>
<keyword evidence="6 8" id="KW-0472">Membrane</keyword>
<dbReference type="AlphaFoldDB" id="A0A6L6X4Z0"/>
<keyword evidence="3" id="KW-1003">Cell membrane</keyword>
<evidence type="ECO:0000259" key="9">
    <source>
        <dbReference type="Pfam" id="PF00892"/>
    </source>
</evidence>
<sequence length="493" mass="51954">MRHTCRAQAHARRQLCRGGDRGALRGPHDHPGDGLRPRLRPGRRARGRAAARHVLRSALRSRIGAIAGRGHRPSLWQRVSGPPSDPRPVRRLRCTPGRASGPDGADRGLCRAGARLGRRGPGARAAVLARAAPSAGHLPRRAAGLGEESAPGAATGAGGGVKGRGSALLALSTTVLIWASTFIVSDRVLAETGPAQLTFLRFAIGALVLLPFGIAGGLRMRGLFRSAYVVCGLTGVALYYGLQNVGLLFTSPDSAALLQAALPVLTAMLGLLWLGERLPASRAAGLVLAVLGVLLVVRQGGPRFDVLGNVIVLGGVAAYAYYTAYVRRFCTCIEPVVLASASSVWGLVFLTPWLGWEIAEKGFRPPSTAGWLAITYLGVMASGLTLLLWTFALRKVQASVAGTFTGGIPAVGYLFAVLTGSPLVWSQLMGGAMALAGVILSATGRPEPVPERPEPVPERPEPVPERPEPVPERPERAVSQQERERVDARYHGS</sequence>
<evidence type="ECO:0000256" key="3">
    <source>
        <dbReference type="ARBA" id="ARBA00022475"/>
    </source>
</evidence>
<dbReference type="SUPFAM" id="SSF103481">
    <property type="entry name" value="Multidrug resistance efflux transporter EmrE"/>
    <property type="match status" value="2"/>
</dbReference>
<comment type="caution">
    <text evidence="10">The sequence shown here is derived from an EMBL/GenBank/DDBJ whole genome shotgun (WGS) entry which is preliminary data.</text>
</comment>
<evidence type="ECO:0000256" key="2">
    <source>
        <dbReference type="ARBA" id="ARBA00007362"/>
    </source>
</evidence>
<feature type="transmembrane region" description="Helical" evidence="8">
    <location>
        <begin position="197"/>
        <end position="215"/>
    </location>
</feature>
<comment type="similarity">
    <text evidence="2">Belongs to the EamA transporter family.</text>
</comment>
<feature type="transmembrane region" description="Helical" evidence="8">
    <location>
        <begin position="283"/>
        <end position="300"/>
    </location>
</feature>
<accession>A0A6L6X4Z0</accession>
<dbReference type="InterPro" id="IPR051258">
    <property type="entry name" value="Diverse_Substrate_Transporter"/>
</dbReference>
<dbReference type="GO" id="GO:0005886">
    <property type="term" value="C:plasma membrane"/>
    <property type="evidence" value="ECO:0007669"/>
    <property type="project" value="UniProtKB-SubCell"/>
</dbReference>
<keyword evidence="11" id="KW-1185">Reference proteome</keyword>
<feature type="region of interest" description="Disordered" evidence="7">
    <location>
        <begin position="16"/>
        <end position="46"/>
    </location>
</feature>
<keyword evidence="5 8" id="KW-1133">Transmembrane helix</keyword>
<evidence type="ECO:0000256" key="8">
    <source>
        <dbReference type="SAM" id="Phobius"/>
    </source>
</evidence>
<evidence type="ECO:0000256" key="7">
    <source>
        <dbReference type="SAM" id="MobiDB-lite"/>
    </source>
</evidence>
<dbReference type="InterPro" id="IPR037185">
    <property type="entry name" value="EmrE-like"/>
</dbReference>
<feature type="domain" description="EamA" evidence="9">
    <location>
        <begin position="307"/>
        <end position="441"/>
    </location>
</feature>
<dbReference type="PANTHER" id="PTHR42920:SF11">
    <property type="entry name" value="INNER MEMBRANE PROTEIN YTFF"/>
    <property type="match status" value="1"/>
</dbReference>
<dbReference type="PANTHER" id="PTHR42920">
    <property type="entry name" value="OS03G0707200 PROTEIN-RELATED"/>
    <property type="match status" value="1"/>
</dbReference>
<feature type="compositionally biased region" description="Basic and acidic residues" evidence="7">
    <location>
        <begin position="18"/>
        <end position="36"/>
    </location>
</feature>
<evidence type="ECO:0000313" key="10">
    <source>
        <dbReference type="EMBL" id="MVO88838.1"/>
    </source>
</evidence>
<feature type="transmembrane region" description="Helical" evidence="8">
    <location>
        <begin position="368"/>
        <end position="391"/>
    </location>
</feature>
<evidence type="ECO:0000256" key="6">
    <source>
        <dbReference type="ARBA" id="ARBA00023136"/>
    </source>
</evidence>
<gene>
    <name evidence="10" type="ORF">GPA10_29785</name>
</gene>
<feature type="region of interest" description="Disordered" evidence="7">
    <location>
        <begin position="444"/>
        <end position="493"/>
    </location>
</feature>
<proteinExistence type="inferred from homology"/>
<feature type="transmembrane region" description="Helical" evidence="8">
    <location>
        <begin position="336"/>
        <end position="356"/>
    </location>
</feature>
<reference evidence="10 11" key="1">
    <citation type="submission" date="2019-11" db="EMBL/GenBank/DDBJ databases">
        <title>Streptomyces typhae sp. nov., a novel endophytic actinomycete isolated from the root of cattail pollen (Typha angustifolia L.).</title>
        <authorList>
            <person name="Peng C."/>
        </authorList>
    </citation>
    <scope>NUCLEOTIDE SEQUENCE [LARGE SCALE GENOMIC DNA]</scope>
    <source>
        <strain evidence="11">p1417</strain>
    </source>
</reference>
<feature type="transmembrane region" description="Helical" evidence="8">
    <location>
        <begin position="398"/>
        <end position="418"/>
    </location>
</feature>
<feature type="region of interest" description="Disordered" evidence="7">
    <location>
        <begin position="74"/>
        <end position="110"/>
    </location>
</feature>
<dbReference type="Pfam" id="PF00892">
    <property type="entry name" value="EamA"/>
    <property type="match status" value="2"/>
</dbReference>
<dbReference type="Proteomes" id="UP000483802">
    <property type="component" value="Unassembled WGS sequence"/>
</dbReference>
<dbReference type="EMBL" id="WPNZ01000019">
    <property type="protein sequence ID" value="MVO88838.1"/>
    <property type="molecule type" value="Genomic_DNA"/>
</dbReference>
<evidence type="ECO:0000256" key="4">
    <source>
        <dbReference type="ARBA" id="ARBA00022692"/>
    </source>
</evidence>